<keyword evidence="2" id="KW-0472">Membrane</keyword>
<keyword evidence="1" id="KW-0175">Coiled coil</keyword>
<evidence type="ECO:0000256" key="1">
    <source>
        <dbReference type="SAM" id="Coils"/>
    </source>
</evidence>
<evidence type="ECO:0000256" key="2">
    <source>
        <dbReference type="SAM" id="Phobius"/>
    </source>
</evidence>
<dbReference type="AlphaFoldDB" id="Q7X2Y3"/>
<feature type="coiled-coil region" evidence="1">
    <location>
        <begin position="462"/>
        <end position="517"/>
    </location>
</feature>
<dbReference type="PANTHER" id="PTHR34978">
    <property type="entry name" value="POSSIBLE SENSOR-TRANSDUCER PROTEIN BLAR"/>
    <property type="match status" value="1"/>
</dbReference>
<protein>
    <recommendedName>
        <fullName evidence="3">Peptidase M56 domain-containing protein</fullName>
    </recommendedName>
</protein>
<dbReference type="CDD" id="cd07341">
    <property type="entry name" value="M56_BlaR1_MecR1_like"/>
    <property type="match status" value="1"/>
</dbReference>
<proteinExistence type="predicted"/>
<reference evidence="4" key="1">
    <citation type="journal article" date="2003" name="Mol. Microbiol.">
        <title>Acidobacteria form a coherent but highly diverse group within the bacterial domain: evidence from environmental genomics.</title>
        <authorList>
            <person name="Quaiser A."/>
            <person name="Ochsenreiter T."/>
            <person name="Lanz C."/>
            <person name="Schuster S.C."/>
            <person name="Treusch A.H."/>
            <person name="Eck J."/>
            <person name="Schleper C."/>
        </authorList>
    </citation>
    <scope>NUCLEOTIDE SEQUENCE</scope>
</reference>
<dbReference type="Pfam" id="PF05569">
    <property type="entry name" value="Peptidase_M56"/>
    <property type="match status" value="1"/>
</dbReference>
<dbReference type="InterPro" id="IPR052173">
    <property type="entry name" value="Beta-lactam_resp_regulator"/>
</dbReference>
<feature type="transmembrane region" description="Helical" evidence="2">
    <location>
        <begin position="45"/>
        <end position="64"/>
    </location>
</feature>
<keyword evidence="2" id="KW-0812">Transmembrane</keyword>
<evidence type="ECO:0000259" key="3">
    <source>
        <dbReference type="Pfam" id="PF05569"/>
    </source>
</evidence>
<name>Q7X2Y3_9BACT</name>
<feature type="domain" description="Peptidase M56" evidence="3">
    <location>
        <begin position="17"/>
        <end position="303"/>
    </location>
</feature>
<feature type="transmembrane region" description="Helical" evidence="2">
    <location>
        <begin position="110"/>
        <end position="133"/>
    </location>
</feature>
<dbReference type="InterPro" id="IPR008756">
    <property type="entry name" value="Peptidase_M56"/>
</dbReference>
<dbReference type="PANTHER" id="PTHR34978:SF3">
    <property type="entry name" value="SLR0241 PROTEIN"/>
    <property type="match status" value="1"/>
</dbReference>
<dbReference type="EMBL" id="AY281356">
    <property type="protein sequence ID" value="AAP58581.1"/>
    <property type="molecule type" value="Genomic_DNA"/>
</dbReference>
<evidence type="ECO:0000313" key="4">
    <source>
        <dbReference type="EMBL" id="AAP58581.1"/>
    </source>
</evidence>
<keyword evidence="2" id="KW-1133">Transmembrane helix</keyword>
<accession>Q7X2Y3</accession>
<feature type="transmembrane region" description="Helical" evidence="2">
    <location>
        <begin position="12"/>
        <end position="33"/>
    </location>
</feature>
<sequence>MPGAPDVMQWIGAHLLVGSLQGGLVVGLVWLVCRIDVIPAATRATLWWLASFALVLALVPVPGVPLPVLRAAQTNTGGVVPEASATKATSTEVAEQASGLSGDASPLGPVTWTGGAVALWLLAVALQAAWLIAAHRRLGRVIAQSVRPAGDVPALTARLARRVGLRATPGVRMSSHVQTPQAVRCWRPLILMPAAVSFTRDELTMALCHELVHIRRADLALGWVPAVAQRLFFFHPLAHLAAREYVVAREAACDAGVLRALGVEPGTYAQLLVRFGIAPTEPGVSAAGSSTSSSCLRRRLAMLERVSVHGTGRRAAWCAVAAVIALSLPLKLVARSGAVTQPAVGLRALHEDTTAMPGEAGTAASAAPGETAAIQLQRDETRTESNATERERRLSRLQGELAKRLAEQETARLESLLDAMRRAAEPSTSTQDTTAAIREAIEAQTRRLAEQARQLPETAALGERLRGEMESLRAQVARLEAQRETLLAQQRALVAAQQRLAAEVDKLSVLIRQIEAERKK</sequence>
<organism evidence="4">
    <name type="scientific">uncultured Acidobacteriota bacterium</name>
    <dbReference type="NCBI Taxonomy" id="171953"/>
    <lineage>
        <taxon>Bacteria</taxon>
        <taxon>Pseudomonadati</taxon>
        <taxon>Acidobacteriota</taxon>
        <taxon>environmental samples</taxon>
    </lineage>
</organism>